<dbReference type="EMBL" id="CP025746">
    <property type="protein sequence ID" value="QAA30766.1"/>
    <property type="molecule type" value="Genomic_DNA"/>
</dbReference>
<evidence type="ECO:0000259" key="1">
    <source>
        <dbReference type="PROSITE" id="PS50846"/>
    </source>
</evidence>
<feature type="domain" description="HMA" evidence="1">
    <location>
        <begin position="1"/>
        <end position="67"/>
    </location>
</feature>
<protein>
    <submittedName>
        <fullName evidence="2">Ferredoxin</fullName>
    </submittedName>
</protein>
<organism evidence="2 3">
    <name type="scientific">Clostridium manihotivorum</name>
    <dbReference type="NCBI Taxonomy" id="2320868"/>
    <lineage>
        <taxon>Bacteria</taxon>
        <taxon>Bacillati</taxon>
        <taxon>Bacillota</taxon>
        <taxon>Clostridia</taxon>
        <taxon>Eubacteriales</taxon>
        <taxon>Clostridiaceae</taxon>
        <taxon>Clostridium</taxon>
    </lineage>
</organism>
<evidence type="ECO:0000313" key="3">
    <source>
        <dbReference type="Proteomes" id="UP000286268"/>
    </source>
</evidence>
<evidence type="ECO:0000313" key="2">
    <source>
        <dbReference type="EMBL" id="QAA30766.1"/>
    </source>
</evidence>
<dbReference type="InterPro" id="IPR006121">
    <property type="entry name" value="HMA_dom"/>
</dbReference>
<dbReference type="RefSeq" id="WP_128211218.1">
    <property type="nucleotide sequence ID" value="NZ_CP025746.1"/>
</dbReference>
<gene>
    <name evidence="2" type="ORF">C1I91_03330</name>
</gene>
<dbReference type="OrthoDB" id="1932203at2"/>
<dbReference type="Proteomes" id="UP000286268">
    <property type="component" value="Chromosome"/>
</dbReference>
<dbReference type="SUPFAM" id="SSF55008">
    <property type="entry name" value="HMA, heavy metal-associated domain"/>
    <property type="match status" value="1"/>
</dbReference>
<name>A0A410DNY9_9CLOT</name>
<keyword evidence="3" id="KW-1185">Reference proteome</keyword>
<accession>A0A410DNY9</accession>
<dbReference type="AlphaFoldDB" id="A0A410DNY9"/>
<sequence length="67" mass="7426">MKSSIKIPSMKSSEDIIKIKKAIASNEGVIACEISKEKGEVSIVYDNYFVELDDIITSIEDLGYIVL</sequence>
<dbReference type="GO" id="GO:0046872">
    <property type="term" value="F:metal ion binding"/>
    <property type="evidence" value="ECO:0007669"/>
    <property type="project" value="InterPro"/>
</dbReference>
<proteinExistence type="predicted"/>
<dbReference type="Gene3D" id="3.30.70.100">
    <property type="match status" value="1"/>
</dbReference>
<reference evidence="2 3" key="1">
    <citation type="submission" date="2018-01" db="EMBL/GenBank/DDBJ databases">
        <title>Genome Sequencing and Assembly of Anaerobacter polyendosporus strain CT4.</title>
        <authorList>
            <person name="Tachaapaikoon C."/>
            <person name="Sutheeworapong S."/>
            <person name="Jenjaroenpun P."/>
            <person name="Wongsurawat T."/>
            <person name="Nookeaw I."/>
            <person name="Cheawchanlertfa P."/>
            <person name="Kosugi A."/>
            <person name="Cheevadhanarak S."/>
            <person name="Ratanakhanokchai K."/>
        </authorList>
    </citation>
    <scope>NUCLEOTIDE SEQUENCE [LARGE SCALE GENOMIC DNA]</scope>
    <source>
        <strain evidence="2 3">CT4</strain>
    </source>
</reference>
<dbReference type="KEGG" id="cmah:C1I91_03330"/>
<dbReference type="InterPro" id="IPR036163">
    <property type="entry name" value="HMA_dom_sf"/>
</dbReference>
<dbReference type="PROSITE" id="PS50846">
    <property type="entry name" value="HMA_2"/>
    <property type="match status" value="1"/>
</dbReference>
<dbReference type="CDD" id="cd00371">
    <property type="entry name" value="HMA"/>
    <property type="match status" value="1"/>
</dbReference>